<dbReference type="Proteomes" id="UP001230253">
    <property type="component" value="Unassembled WGS sequence"/>
</dbReference>
<dbReference type="PANTHER" id="PTHR21600:SF44">
    <property type="entry name" value="RIBOSOMAL LARGE SUBUNIT PSEUDOURIDINE SYNTHASE D"/>
    <property type="match status" value="1"/>
</dbReference>
<dbReference type="CDD" id="cd00165">
    <property type="entry name" value="S4"/>
    <property type="match status" value="1"/>
</dbReference>
<accession>A0ABU0C6H5</accession>
<keyword evidence="2 5" id="KW-0413">Isomerase</keyword>
<protein>
    <recommendedName>
        <fullName evidence="5">Pseudouridine synthase</fullName>
        <ecNumber evidence="5">5.4.99.-</ecNumber>
    </recommendedName>
</protein>
<dbReference type="InterPro" id="IPR050188">
    <property type="entry name" value="RluA_PseudoU_synthase"/>
</dbReference>
<dbReference type="PROSITE" id="PS50889">
    <property type="entry name" value="S4"/>
    <property type="match status" value="1"/>
</dbReference>
<dbReference type="Gene3D" id="3.10.290.10">
    <property type="entry name" value="RNA-binding S4 domain"/>
    <property type="match status" value="1"/>
</dbReference>
<dbReference type="Pfam" id="PF00849">
    <property type="entry name" value="PseudoU_synth_2"/>
    <property type="match status" value="1"/>
</dbReference>
<comment type="similarity">
    <text evidence="1 5">Belongs to the pseudouridine synthase RluA family.</text>
</comment>
<evidence type="ECO:0000259" key="6">
    <source>
        <dbReference type="SMART" id="SM00363"/>
    </source>
</evidence>
<name>A0ABU0C6H5_9BRAD</name>
<dbReference type="EC" id="5.4.99.-" evidence="5"/>
<dbReference type="InterPro" id="IPR036986">
    <property type="entry name" value="S4_RNA-bd_sf"/>
</dbReference>
<evidence type="ECO:0000256" key="1">
    <source>
        <dbReference type="ARBA" id="ARBA00010876"/>
    </source>
</evidence>
<dbReference type="InterPro" id="IPR002942">
    <property type="entry name" value="S4_RNA-bd"/>
</dbReference>
<keyword evidence="8" id="KW-1185">Reference proteome</keyword>
<dbReference type="NCBIfam" id="TIGR00005">
    <property type="entry name" value="rluA_subfam"/>
    <property type="match status" value="1"/>
</dbReference>
<comment type="catalytic activity">
    <reaction evidence="3">
        <text>uridine(1911/1915/1917) in 23S rRNA = pseudouridine(1911/1915/1917) in 23S rRNA</text>
        <dbReference type="Rhea" id="RHEA:42524"/>
        <dbReference type="Rhea" id="RHEA-COMP:10097"/>
        <dbReference type="Rhea" id="RHEA-COMP:10098"/>
        <dbReference type="ChEBI" id="CHEBI:65314"/>
        <dbReference type="ChEBI" id="CHEBI:65315"/>
        <dbReference type="EC" id="5.4.99.23"/>
    </reaction>
</comment>
<proteinExistence type="inferred from homology"/>
<dbReference type="InterPro" id="IPR020103">
    <property type="entry name" value="PsdUridine_synth_cat_dom_sf"/>
</dbReference>
<feature type="domain" description="RNA-binding S4" evidence="6">
    <location>
        <begin position="19"/>
        <end position="82"/>
    </location>
</feature>
<dbReference type="InterPro" id="IPR006145">
    <property type="entry name" value="PsdUridine_synth_RsuA/RluA"/>
</dbReference>
<evidence type="ECO:0000256" key="5">
    <source>
        <dbReference type="RuleBase" id="RU362028"/>
    </source>
</evidence>
<sequence length="336" mass="36874">MKDHESVLDYTVEPDETGLRLDAFLAARADRLSRSRLKALIKDGHVRVGARKLDEPNYRVKPGETIEVGLPEPEEATPRPEEIPLAIVYEDDDLVVVDKPAGMVVHPAPGAHNGTLVNALLHHCGDTLSGIGGIRRPGIVHRLDKDTSGLLVIAKNDVAHRDLSAQFADHGREGPLKREYWALVWGVPQLRAGSVDAPLDRDTKNREKRAVRRGGRHAVTHYRVEEIFQDGLVSLVTCRLETGRTHQIRVHMAHIGHPLLGDGLYGSGFQSKVVKLPADAAEALGSLARQALHARTLGFRHPETGETVLFHSALPSDFETLLSALRKPSEALQGRN</sequence>
<reference evidence="7 8" key="1">
    <citation type="submission" date="2023-07" db="EMBL/GenBank/DDBJ databases">
        <title>Genomic Encyclopedia of Type Strains, Phase IV (KMG-IV): sequencing the most valuable type-strain genomes for metagenomic binning, comparative biology and taxonomic classification.</title>
        <authorList>
            <person name="Goeker M."/>
        </authorList>
    </citation>
    <scope>NUCLEOTIDE SEQUENCE [LARGE SCALE GENOMIC DNA]</scope>
    <source>
        <strain evidence="7 8">DSM 11549</strain>
    </source>
</reference>
<dbReference type="CDD" id="cd02869">
    <property type="entry name" value="PseudoU_synth_RluA_like"/>
    <property type="match status" value="1"/>
</dbReference>
<comment type="caution">
    <text evidence="7">The sequence shown here is derived from an EMBL/GenBank/DDBJ whole genome shotgun (WGS) entry which is preliminary data.</text>
</comment>
<evidence type="ECO:0000256" key="2">
    <source>
        <dbReference type="ARBA" id="ARBA00023235"/>
    </source>
</evidence>
<dbReference type="RefSeq" id="WP_307154336.1">
    <property type="nucleotide sequence ID" value="NZ_JAUSUK010000002.1"/>
</dbReference>
<dbReference type="SUPFAM" id="SSF55174">
    <property type="entry name" value="Alpha-L RNA-binding motif"/>
    <property type="match status" value="1"/>
</dbReference>
<dbReference type="SUPFAM" id="SSF55120">
    <property type="entry name" value="Pseudouridine synthase"/>
    <property type="match status" value="1"/>
</dbReference>
<evidence type="ECO:0000256" key="4">
    <source>
        <dbReference type="PROSITE-ProRule" id="PRU00182"/>
    </source>
</evidence>
<comment type="function">
    <text evidence="5">Responsible for synthesis of pseudouridine from uracil.</text>
</comment>
<dbReference type="PANTHER" id="PTHR21600">
    <property type="entry name" value="MITOCHONDRIAL RNA PSEUDOURIDINE SYNTHASE"/>
    <property type="match status" value="1"/>
</dbReference>
<dbReference type="GO" id="GO:0160140">
    <property type="term" value="F:23S rRNA pseudouridine(1911/1915/1917) synthase activity"/>
    <property type="evidence" value="ECO:0007669"/>
    <property type="project" value="UniProtKB-EC"/>
</dbReference>
<dbReference type="InterPro" id="IPR006225">
    <property type="entry name" value="PsdUridine_synth_RluC/D"/>
</dbReference>
<dbReference type="PROSITE" id="PS01129">
    <property type="entry name" value="PSI_RLU"/>
    <property type="match status" value="1"/>
</dbReference>
<comment type="catalytic activity">
    <reaction evidence="5">
        <text>a uridine in RNA = a pseudouridine in RNA</text>
        <dbReference type="Rhea" id="RHEA:48348"/>
        <dbReference type="Rhea" id="RHEA-COMP:12068"/>
        <dbReference type="Rhea" id="RHEA-COMP:12069"/>
        <dbReference type="ChEBI" id="CHEBI:65314"/>
        <dbReference type="ChEBI" id="CHEBI:65315"/>
    </reaction>
</comment>
<gene>
    <name evidence="7" type="ORF">J2R99_001995</name>
</gene>
<dbReference type="InterPro" id="IPR006224">
    <property type="entry name" value="PsdUridine_synth_RluA-like_CS"/>
</dbReference>
<evidence type="ECO:0000256" key="3">
    <source>
        <dbReference type="ARBA" id="ARBA00036882"/>
    </source>
</evidence>
<evidence type="ECO:0000313" key="8">
    <source>
        <dbReference type="Proteomes" id="UP001230253"/>
    </source>
</evidence>
<organism evidence="7 8">
    <name type="scientific">Rhodopseudomonas julia</name>
    <dbReference type="NCBI Taxonomy" id="200617"/>
    <lineage>
        <taxon>Bacteria</taxon>
        <taxon>Pseudomonadati</taxon>
        <taxon>Pseudomonadota</taxon>
        <taxon>Alphaproteobacteria</taxon>
        <taxon>Hyphomicrobiales</taxon>
        <taxon>Nitrobacteraceae</taxon>
        <taxon>Rhodopseudomonas</taxon>
    </lineage>
</organism>
<dbReference type="SMART" id="SM00363">
    <property type="entry name" value="S4"/>
    <property type="match status" value="1"/>
</dbReference>
<keyword evidence="4" id="KW-0694">RNA-binding</keyword>
<evidence type="ECO:0000313" key="7">
    <source>
        <dbReference type="EMBL" id="MDQ0326126.1"/>
    </source>
</evidence>
<dbReference type="Pfam" id="PF01479">
    <property type="entry name" value="S4"/>
    <property type="match status" value="1"/>
</dbReference>
<dbReference type="EMBL" id="JAUSUK010000002">
    <property type="protein sequence ID" value="MDQ0326126.1"/>
    <property type="molecule type" value="Genomic_DNA"/>
</dbReference>
<dbReference type="Gene3D" id="3.30.2350.10">
    <property type="entry name" value="Pseudouridine synthase"/>
    <property type="match status" value="1"/>
</dbReference>